<sequence>MNLLLIPALTIPFTVAACATPSTEIKKDTSKTDTKTPAETKKETPKTNTTTPETPTPKKAEVPFKKLDSGFHFETISNYFKYNDKSNDILKFKTEGAEASKIEFKNLTKNNYIPKYLNLDESALKNILTNELKIDSKIVNDVKVTFDYHNIRVDDANIHNAILPVKIIVPAKTENNDKKLFT</sequence>
<feature type="signal peptide" evidence="2">
    <location>
        <begin position="1"/>
        <end position="19"/>
    </location>
</feature>
<dbReference type="Proteomes" id="UP000502118">
    <property type="component" value="Chromosome"/>
</dbReference>
<feature type="region of interest" description="Disordered" evidence="1">
    <location>
        <begin position="24"/>
        <end position="61"/>
    </location>
</feature>
<name>A0A6M4JBU4_9MOLU</name>
<feature type="compositionally biased region" description="Basic and acidic residues" evidence="1">
    <location>
        <begin position="24"/>
        <end position="45"/>
    </location>
</feature>
<dbReference type="KEGG" id="mmio:HLA92_00005"/>
<accession>A0A6M4JBU4</accession>
<organism evidence="3 4">
    <name type="scientific">Mycoplasma miroungirhinis</name>
    <dbReference type="NCBI Taxonomy" id="754516"/>
    <lineage>
        <taxon>Bacteria</taxon>
        <taxon>Bacillati</taxon>
        <taxon>Mycoplasmatota</taxon>
        <taxon>Mollicutes</taxon>
        <taxon>Mycoplasmataceae</taxon>
        <taxon>Mycoplasma</taxon>
    </lineage>
</organism>
<dbReference type="EMBL" id="CP053097">
    <property type="protein sequence ID" value="QJR44434.1"/>
    <property type="molecule type" value="Genomic_DNA"/>
</dbReference>
<feature type="chain" id="PRO_5026699080" description="Lipoprotein" evidence="2">
    <location>
        <begin position="20"/>
        <end position="182"/>
    </location>
</feature>
<evidence type="ECO:0000256" key="2">
    <source>
        <dbReference type="SAM" id="SignalP"/>
    </source>
</evidence>
<gene>
    <name evidence="3" type="ORF">HLA92_00005</name>
</gene>
<keyword evidence="4" id="KW-1185">Reference proteome</keyword>
<reference evidence="3 4" key="1">
    <citation type="submission" date="2020-05" db="EMBL/GenBank/DDBJ databases">
        <title>Novel Mycoplasma species detected in Mirounga angustirostris (northern elephant seal) from the USA.</title>
        <authorList>
            <person name="Volokhov D.V."/>
        </authorList>
    </citation>
    <scope>NUCLEOTIDE SEQUENCE [LARGE SCALE GENOMIC DNA]</scope>
    <source>
        <strain evidence="3 4">Mirounga ES2806-NAS</strain>
    </source>
</reference>
<dbReference type="AlphaFoldDB" id="A0A6M4JBU4"/>
<dbReference type="RefSeq" id="WP_171113509.1">
    <property type="nucleotide sequence ID" value="NZ_CP053097.1"/>
</dbReference>
<evidence type="ECO:0000313" key="3">
    <source>
        <dbReference type="EMBL" id="QJR44434.1"/>
    </source>
</evidence>
<keyword evidence="2" id="KW-0732">Signal</keyword>
<protein>
    <recommendedName>
        <fullName evidence="5">Lipoprotein</fullName>
    </recommendedName>
</protein>
<evidence type="ECO:0000256" key="1">
    <source>
        <dbReference type="SAM" id="MobiDB-lite"/>
    </source>
</evidence>
<evidence type="ECO:0000313" key="4">
    <source>
        <dbReference type="Proteomes" id="UP000502118"/>
    </source>
</evidence>
<proteinExistence type="predicted"/>
<evidence type="ECO:0008006" key="5">
    <source>
        <dbReference type="Google" id="ProtNLM"/>
    </source>
</evidence>